<protein>
    <submittedName>
        <fullName evidence="6">Response regulator transcription factor</fullName>
    </submittedName>
</protein>
<dbReference type="PROSITE" id="PS00622">
    <property type="entry name" value="HTH_LUXR_1"/>
    <property type="match status" value="1"/>
</dbReference>
<dbReference type="Proteomes" id="UP001054846">
    <property type="component" value="Chromosome"/>
</dbReference>
<dbReference type="InterPro" id="IPR016032">
    <property type="entry name" value="Sig_transdc_resp-reg_C-effctor"/>
</dbReference>
<keyword evidence="2" id="KW-0238">DNA-binding</keyword>
<gene>
    <name evidence="6" type="ORF">ISF26_04590</name>
</gene>
<dbReference type="SMART" id="SM00421">
    <property type="entry name" value="HTH_LUXR"/>
    <property type="match status" value="1"/>
</dbReference>
<dbReference type="RefSeq" id="WP_230842757.1">
    <property type="nucleotide sequence ID" value="NZ_CP063845.1"/>
</dbReference>
<dbReference type="Gene3D" id="3.40.50.2300">
    <property type="match status" value="1"/>
</dbReference>
<evidence type="ECO:0000256" key="1">
    <source>
        <dbReference type="ARBA" id="ARBA00022553"/>
    </source>
</evidence>
<dbReference type="PANTHER" id="PTHR43214:SF43">
    <property type="entry name" value="TWO-COMPONENT RESPONSE REGULATOR"/>
    <property type="match status" value="1"/>
</dbReference>
<dbReference type="CDD" id="cd17535">
    <property type="entry name" value="REC_NarL-like"/>
    <property type="match status" value="1"/>
</dbReference>
<dbReference type="InterPro" id="IPR058245">
    <property type="entry name" value="NreC/VraR/RcsB-like_REC"/>
</dbReference>
<dbReference type="Pfam" id="PF00196">
    <property type="entry name" value="GerE"/>
    <property type="match status" value="1"/>
</dbReference>
<dbReference type="SUPFAM" id="SSF46894">
    <property type="entry name" value="C-terminal effector domain of the bipartite response regulators"/>
    <property type="match status" value="1"/>
</dbReference>
<keyword evidence="1 3" id="KW-0597">Phosphoprotein</keyword>
<feature type="modified residue" description="4-aspartylphosphate" evidence="3">
    <location>
        <position position="59"/>
    </location>
</feature>
<dbReference type="InterPro" id="IPR001789">
    <property type="entry name" value="Sig_transdc_resp-reg_receiver"/>
</dbReference>
<dbReference type="PROSITE" id="PS50043">
    <property type="entry name" value="HTH_LUXR_2"/>
    <property type="match status" value="1"/>
</dbReference>
<dbReference type="PRINTS" id="PR00038">
    <property type="entry name" value="HTHLUXR"/>
</dbReference>
<dbReference type="InterPro" id="IPR039420">
    <property type="entry name" value="WalR-like"/>
</dbReference>
<organism evidence="6 7">
    <name type="scientific">Gloeobacter morelensis MG652769</name>
    <dbReference type="NCBI Taxonomy" id="2781736"/>
    <lineage>
        <taxon>Bacteria</taxon>
        <taxon>Bacillati</taxon>
        <taxon>Cyanobacteriota</taxon>
        <taxon>Cyanophyceae</taxon>
        <taxon>Gloeobacterales</taxon>
        <taxon>Gloeobacteraceae</taxon>
        <taxon>Gloeobacter</taxon>
        <taxon>Gloeobacter morelensis</taxon>
    </lineage>
</organism>
<proteinExistence type="predicted"/>
<dbReference type="InterPro" id="IPR011006">
    <property type="entry name" value="CheY-like_superfamily"/>
</dbReference>
<sequence>MPSDATIRILIADDHPVVRQGLAAVIDRQAAMRVVAEAADGREAVVRYREHLPDVALMDLRMPAMDGVEAIAAIRSEFSDSRIIVLTTYDTDEDIYRGLRAGAMAFLLKEAPTEELVEAIRAVHAGHKRIPQQVAAKLANRLSNPELTARELEVLHLVVKGQTNKEIAASLFIGEGTVRAHMNNILAKMGAHDRTQAATLAIRRGLVRLE</sequence>
<reference evidence="6 7" key="1">
    <citation type="journal article" date="2021" name="Genome Biol. Evol.">
        <title>Complete Genome Sequencing of a Novel Gloeobacter Species from a Waterfall Cave in Mexico.</title>
        <authorList>
            <person name="Saw J.H."/>
            <person name="Cardona T."/>
            <person name="Montejano G."/>
        </authorList>
    </citation>
    <scope>NUCLEOTIDE SEQUENCE [LARGE SCALE GENOMIC DNA]</scope>
    <source>
        <strain evidence="6">MG652769</strain>
    </source>
</reference>
<dbReference type="CDD" id="cd06170">
    <property type="entry name" value="LuxR_C_like"/>
    <property type="match status" value="1"/>
</dbReference>
<evidence type="ECO:0000313" key="7">
    <source>
        <dbReference type="Proteomes" id="UP001054846"/>
    </source>
</evidence>
<dbReference type="PANTHER" id="PTHR43214">
    <property type="entry name" value="TWO-COMPONENT RESPONSE REGULATOR"/>
    <property type="match status" value="1"/>
</dbReference>
<evidence type="ECO:0000313" key="6">
    <source>
        <dbReference type="EMBL" id="UFP95531.1"/>
    </source>
</evidence>
<dbReference type="SUPFAM" id="SSF52172">
    <property type="entry name" value="CheY-like"/>
    <property type="match status" value="1"/>
</dbReference>
<feature type="domain" description="Response regulatory" evidence="5">
    <location>
        <begin position="8"/>
        <end position="124"/>
    </location>
</feature>
<name>A0ABY3PPC3_9CYAN</name>
<evidence type="ECO:0000256" key="3">
    <source>
        <dbReference type="PROSITE-ProRule" id="PRU00169"/>
    </source>
</evidence>
<dbReference type="Pfam" id="PF00072">
    <property type="entry name" value="Response_reg"/>
    <property type="match status" value="1"/>
</dbReference>
<dbReference type="SMART" id="SM00448">
    <property type="entry name" value="REC"/>
    <property type="match status" value="1"/>
</dbReference>
<feature type="domain" description="HTH luxR-type" evidence="4">
    <location>
        <begin position="140"/>
        <end position="205"/>
    </location>
</feature>
<evidence type="ECO:0000256" key="2">
    <source>
        <dbReference type="ARBA" id="ARBA00023125"/>
    </source>
</evidence>
<dbReference type="PROSITE" id="PS50110">
    <property type="entry name" value="RESPONSE_REGULATORY"/>
    <property type="match status" value="1"/>
</dbReference>
<accession>A0ABY3PPC3</accession>
<evidence type="ECO:0000259" key="4">
    <source>
        <dbReference type="PROSITE" id="PS50043"/>
    </source>
</evidence>
<dbReference type="InterPro" id="IPR000792">
    <property type="entry name" value="Tscrpt_reg_LuxR_C"/>
</dbReference>
<keyword evidence="7" id="KW-1185">Reference proteome</keyword>
<dbReference type="EMBL" id="CP063845">
    <property type="protein sequence ID" value="UFP95531.1"/>
    <property type="molecule type" value="Genomic_DNA"/>
</dbReference>
<evidence type="ECO:0000259" key="5">
    <source>
        <dbReference type="PROSITE" id="PS50110"/>
    </source>
</evidence>